<accession>A0A0U5FRT4</accession>
<dbReference type="AlphaFoldDB" id="A0A0U5FRT4"/>
<proteinExistence type="predicted"/>
<dbReference type="STRING" id="454130.A0A0U5FRT4"/>
<name>A0A0U5FRT4_ASPCI</name>
<sequence>MASFESSSLKDSGGDFFKDGFVFVKDGEAGNAVEEMEANSIPFASKRGFEFFKVNVLDDPRKRRILDSIFEWFGLGLYRTFGAMPGDYAFRQSDPASGPESLLVHIWKKGSRVVYWKASHLQQVVTTKGENNLWRAPRVALRHAGLEPVEVTFENGGFSIRDTRLFVEVSEGSAITFGIASRDVLERWWAPMKLHKSLEEVVRKIEGPNFGMNVEYFEDKHDVRARPANPPPD</sequence>
<evidence type="ECO:0000313" key="1">
    <source>
        <dbReference type="EMBL" id="CEL00942.1"/>
    </source>
</evidence>
<dbReference type="Proteomes" id="UP000054771">
    <property type="component" value="Unassembled WGS sequence"/>
</dbReference>
<gene>
    <name evidence="1" type="ORF">ASPCAL00534</name>
</gene>
<keyword evidence="2" id="KW-1185">Reference proteome</keyword>
<evidence type="ECO:0000313" key="2">
    <source>
        <dbReference type="Proteomes" id="UP000054771"/>
    </source>
</evidence>
<dbReference type="OrthoDB" id="5068804at2759"/>
<dbReference type="OMA" id="GENNLWR"/>
<protein>
    <submittedName>
        <fullName evidence="1">Uncharacterized protein</fullName>
    </submittedName>
</protein>
<organism evidence="1 2">
    <name type="scientific">Aspergillus calidoustus</name>
    <dbReference type="NCBI Taxonomy" id="454130"/>
    <lineage>
        <taxon>Eukaryota</taxon>
        <taxon>Fungi</taxon>
        <taxon>Dikarya</taxon>
        <taxon>Ascomycota</taxon>
        <taxon>Pezizomycotina</taxon>
        <taxon>Eurotiomycetes</taxon>
        <taxon>Eurotiomycetidae</taxon>
        <taxon>Eurotiales</taxon>
        <taxon>Aspergillaceae</taxon>
        <taxon>Aspergillus</taxon>
        <taxon>Aspergillus subgen. Nidulantes</taxon>
    </lineage>
</organism>
<dbReference type="EMBL" id="CDMC01000001">
    <property type="protein sequence ID" value="CEL00942.1"/>
    <property type="molecule type" value="Genomic_DNA"/>
</dbReference>
<reference evidence="2" key="1">
    <citation type="journal article" date="2016" name="Genome Announc.">
        <title>Draft genome sequences of fungus Aspergillus calidoustus.</title>
        <authorList>
            <person name="Horn F."/>
            <person name="Linde J."/>
            <person name="Mattern D.J."/>
            <person name="Walther G."/>
            <person name="Guthke R."/>
            <person name="Scherlach K."/>
            <person name="Martin K."/>
            <person name="Brakhage A.A."/>
            <person name="Petzke L."/>
            <person name="Valiante V."/>
        </authorList>
    </citation>
    <scope>NUCLEOTIDE SEQUENCE [LARGE SCALE GENOMIC DNA]</scope>
    <source>
        <strain evidence="2">SF006504</strain>
    </source>
</reference>